<dbReference type="EMBL" id="BSPD01000021">
    <property type="protein sequence ID" value="GLS25114.1"/>
    <property type="molecule type" value="Genomic_DNA"/>
</dbReference>
<keyword evidence="2 7" id="KW-1003">Cell membrane</keyword>
<evidence type="ECO:0000313" key="8">
    <source>
        <dbReference type="EMBL" id="GLS25114.1"/>
    </source>
</evidence>
<dbReference type="GO" id="GO:0015385">
    <property type="term" value="F:sodium:proton antiporter activity"/>
    <property type="evidence" value="ECO:0007669"/>
    <property type="project" value="UniProtKB-UniRule"/>
</dbReference>
<evidence type="ECO:0000256" key="7">
    <source>
        <dbReference type="HAMAP-Rule" id="MF_01844"/>
    </source>
</evidence>
<dbReference type="GO" id="GO:0005886">
    <property type="term" value="C:plasma membrane"/>
    <property type="evidence" value="ECO:0007669"/>
    <property type="project" value="UniProtKB-SubCell"/>
</dbReference>
<keyword evidence="7" id="KW-0406">Ion transport</keyword>
<feature type="transmembrane region" description="Helical" evidence="7">
    <location>
        <begin position="353"/>
        <end position="380"/>
    </location>
</feature>
<reference evidence="8 9" key="1">
    <citation type="journal article" date="2014" name="Int. J. Syst. Evol. Microbiol.">
        <title>Complete genome sequence of Corynebacterium casei LMG S-19264T (=DSM 44701T), isolated from a smear-ripened cheese.</title>
        <authorList>
            <consortium name="US DOE Joint Genome Institute (JGI-PGF)"/>
            <person name="Walter F."/>
            <person name="Albersmeier A."/>
            <person name="Kalinowski J."/>
            <person name="Ruckert C."/>
        </authorList>
    </citation>
    <scope>NUCLEOTIDE SEQUENCE [LARGE SCALE GENOMIC DNA]</scope>
    <source>
        <strain evidence="8 9">NBRC 110095</strain>
    </source>
</reference>
<evidence type="ECO:0000256" key="3">
    <source>
        <dbReference type="ARBA" id="ARBA00022692"/>
    </source>
</evidence>
<gene>
    <name evidence="8" type="primary">nhaA_1</name>
    <name evidence="7" type="synonym">nhaA</name>
    <name evidence="8" type="ORF">GCM10007877_08280</name>
</gene>
<dbReference type="AlphaFoldDB" id="A0AA37WKW5"/>
<feature type="transmembrane region" description="Helical" evidence="7">
    <location>
        <begin position="392"/>
        <end position="414"/>
    </location>
</feature>
<feature type="transmembrane region" description="Helical" evidence="7">
    <location>
        <begin position="172"/>
        <end position="195"/>
    </location>
</feature>
<keyword evidence="7" id="KW-0050">Antiport</keyword>
<dbReference type="PANTHER" id="PTHR30341">
    <property type="entry name" value="SODIUM ION/PROTON ANTIPORTER NHAA-RELATED"/>
    <property type="match status" value="1"/>
</dbReference>
<keyword evidence="3 7" id="KW-0812">Transmembrane</keyword>
<evidence type="ECO:0000256" key="2">
    <source>
        <dbReference type="ARBA" id="ARBA00022475"/>
    </source>
</evidence>
<proteinExistence type="inferred from homology"/>
<comment type="function">
    <text evidence="7">Na(+)/H(+) antiporter that extrudes sodium in exchange for external protons.</text>
</comment>
<dbReference type="NCBIfam" id="TIGR00773">
    <property type="entry name" value="NhaA"/>
    <property type="match status" value="1"/>
</dbReference>
<evidence type="ECO:0000256" key="6">
    <source>
        <dbReference type="ARBA" id="ARBA00023201"/>
    </source>
</evidence>
<dbReference type="Proteomes" id="UP001156870">
    <property type="component" value="Unassembled WGS sequence"/>
</dbReference>
<feature type="transmembrane region" description="Helical" evidence="7">
    <location>
        <begin position="426"/>
        <end position="444"/>
    </location>
</feature>
<feature type="transmembrane region" description="Helical" evidence="7">
    <location>
        <begin position="117"/>
        <end position="137"/>
    </location>
</feature>
<comment type="catalytic activity">
    <reaction evidence="7">
        <text>Na(+)(in) + 2 H(+)(out) = Na(+)(out) + 2 H(+)(in)</text>
        <dbReference type="Rhea" id="RHEA:29251"/>
        <dbReference type="ChEBI" id="CHEBI:15378"/>
        <dbReference type="ChEBI" id="CHEBI:29101"/>
    </reaction>
</comment>
<keyword evidence="4 7" id="KW-1133">Transmembrane helix</keyword>
<name>A0AA37WKW5_9GAMM</name>
<organism evidence="8 9">
    <name type="scientific">Marinibactrum halimedae</name>
    <dbReference type="NCBI Taxonomy" id="1444977"/>
    <lineage>
        <taxon>Bacteria</taxon>
        <taxon>Pseudomonadati</taxon>
        <taxon>Pseudomonadota</taxon>
        <taxon>Gammaproteobacteria</taxon>
        <taxon>Cellvibrionales</taxon>
        <taxon>Cellvibrionaceae</taxon>
        <taxon>Marinibactrum</taxon>
    </lineage>
</organism>
<dbReference type="HAMAP" id="MF_01844">
    <property type="entry name" value="NhaA"/>
    <property type="match status" value="1"/>
</dbReference>
<dbReference type="Pfam" id="PF06965">
    <property type="entry name" value="Na_H_antiport_1"/>
    <property type="match status" value="1"/>
</dbReference>
<keyword evidence="7" id="KW-0813">Transport</keyword>
<comment type="subcellular location">
    <subcellularLocation>
        <location evidence="1">Cell inner membrane</location>
        <topology evidence="1">Multi-pass membrane protein</topology>
    </subcellularLocation>
    <subcellularLocation>
        <location evidence="7">Cell membrane</location>
        <topology evidence="7">Multi-pass membrane protein</topology>
    </subcellularLocation>
</comment>
<comment type="caution">
    <text evidence="8">The sequence shown here is derived from an EMBL/GenBank/DDBJ whole genome shotgun (WGS) entry which is preliminary data.</text>
</comment>
<evidence type="ECO:0000256" key="5">
    <source>
        <dbReference type="ARBA" id="ARBA00023136"/>
    </source>
</evidence>
<keyword evidence="6 7" id="KW-0739">Sodium transport</keyword>
<comment type="similarity">
    <text evidence="7">Belongs to the NhaA Na(+)/H(+) (TC 2.A.33) antiporter family.</text>
</comment>
<dbReference type="Gene3D" id="1.20.1530.10">
    <property type="entry name" value="Na+/H+ antiporter like domain"/>
    <property type="match status" value="1"/>
</dbReference>
<feature type="transmembrane region" description="Helical" evidence="7">
    <location>
        <begin position="324"/>
        <end position="341"/>
    </location>
</feature>
<feature type="transmembrane region" description="Helical" evidence="7">
    <location>
        <begin position="39"/>
        <end position="56"/>
    </location>
</feature>
<sequence>MSLSSTPIKARQHAPLEKGLNKFLTPFDLFFKSQSSSGFLLLACAIVAMVLANSGLKDTYTAINHLPLRIGLGDSTIEHSLHHWVNDGLMVIFFFILGMEIKYEILAGELRDLRQSVLVIFMAVGGMLIPAAIYFYVAGGVASQGWGIPMATDTAFALGALAILGSRVPRSAAVLLSALAIVDDIGAVLVISIFYTANINFLDFVFAVATIGVMCLFNLMGVRRPIYYLVGGIILWWWVQESGIHPTTAGILAAMTVPARPYTNTQWFSRRMRELLTRFDQLDRPSQSILEEHRQHDVVEEVHRVAVQTTTPLQHWNTALDKPVVFLIVPLFAFLNAGVTLPSNLGAMNAPVMWATSLGLILGKGIGISLFAFLALRLGVARLPEGLQFAQIIGLAFLAGMGFTMSLFISALAFPDNAVLLAQAKLGIIGGSLVAGAVGFSILFQQATRS</sequence>
<protein>
    <recommendedName>
        <fullName evidence="7">Na(+)/H(+) antiporter NhaA</fullName>
    </recommendedName>
    <alternativeName>
        <fullName evidence="7">Sodium/proton antiporter NhaA</fullName>
    </alternativeName>
</protein>
<dbReference type="InterPro" id="IPR023171">
    <property type="entry name" value="Na/H_antiporter_dom_sf"/>
</dbReference>
<keyword evidence="7" id="KW-0915">Sodium</keyword>
<feature type="transmembrane region" description="Helical" evidence="7">
    <location>
        <begin position="143"/>
        <end position="165"/>
    </location>
</feature>
<evidence type="ECO:0000313" key="9">
    <source>
        <dbReference type="Proteomes" id="UP001156870"/>
    </source>
</evidence>
<dbReference type="RefSeq" id="WP_232592774.1">
    <property type="nucleotide sequence ID" value="NZ_BSPD01000021.1"/>
</dbReference>
<evidence type="ECO:0000256" key="1">
    <source>
        <dbReference type="ARBA" id="ARBA00004429"/>
    </source>
</evidence>
<dbReference type="InterPro" id="IPR004670">
    <property type="entry name" value="NhaA"/>
</dbReference>
<keyword evidence="5 7" id="KW-0472">Membrane</keyword>
<accession>A0AA37WKW5</accession>
<dbReference type="PANTHER" id="PTHR30341:SF0">
    <property type="entry name" value="NA(+)_H(+) ANTIPORTER NHAA"/>
    <property type="match status" value="1"/>
</dbReference>
<dbReference type="GO" id="GO:0006885">
    <property type="term" value="P:regulation of pH"/>
    <property type="evidence" value="ECO:0007669"/>
    <property type="project" value="UniProtKB-UniRule"/>
</dbReference>
<evidence type="ECO:0000256" key="4">
    <source>
        <dbReference type="ARBA" id="ARBA00022989"/>
    </source>
</evidence>
<keyword evidence="9" id="KW-1185">Reference proteome</keyword>
<feature type="transmembrane region" description="Helical" evidence="7">
    <location>
        <begin position="201"/>
        <end position="219"/>
    </location>
</feature>